<reference evidence="2 3" key="1">
    <citation type="submission" date="2016-10" db="EMBL/GenBank/DDBJ databases">
        <authorList>
            <person name="de Groot N.N."/>
        </authorList>
    </citation>
    <scope>NUCLEOTIDE SEQUENCE [LARGE SCALE GENOMIC DNA]</scope>
    <source>
        <strain evidence="2 3">CGMCC 4.3143</strain>
    </source>
</reference>
<sequence length="205" mass="21449">MLSSHRSAVTSTLTASRARALPALFATVLTALVARVGFLAWEPRFPLRPEDLTAAYWPANLYVGGPAFLLTFLGTAVFLVVLARGVLAWAAGVLVAAGGILFSLVIVAEALPYAYAVGDPAEVERVNQATAALVPTIVGTQVAIGLGVAIGLVGMLVARSVPRWFPIVGLLYLVVFFALPVDLGLPGELAQTALLVGIGWFAVRR</sequence>
<keyword evidence="3" id="KW-1185">Reference proteome</keyword>
<dbReference type="STRING" id="366584.SAMN05216377_107232"/>
<gene>
    <name evidence="2" type="ORF">SAMN05216377_107232</name>
</gene>
<dbReference type="Proteomes" id="UP000198967">
    <property type="component" value="Unassembled WGS sequence"/>
</dbReference>
<feature type="transmembrane region" description="Helical" evidence="1">
    <location>
        <begin position="89"/>
        <end position="111"/>
    </location>
</feature>
<evidence type="ECO:0000256" key="1">
    <source>
        <dbReference type="SAM" id="Phobius"/>
    </source>
</evidence>
<keyword evidence="1" id="KW-0812">Transmembrane</keyword>
<name>A0A1G7PVJ7_PSEOR</name>
<organism evidence="2 3">
    <name type="scientific">Pseudonocardia oroxyli</name>
    <dbReference type="NCBI Taxonomy" id="366584"/>
    <lineage>
        <taxon>Bacteria</taxon>
        <taxon>Bacillati</taxon>
        <taxon>Actinomycetota</taxon>
        <taxon>Actinomycetes</taxon>
        <taxon>Pseudonocardiales</taxon>
        <taxon>Pseudonocardiaceae</taxon>
        <taxon>Pseudonocardia</taxon>
    </lineage>
</organism>
<protein>
    <submittedName>
        <fullName evidence="2">Uncharacterized protein</fullName>
    </submittedName>
</protein>
<keyword evidence="1" id="KW-0472">Membrane</keyword>
<feature type="transmembrane region" description="Helical" evidence="1">
    <location>
        <begin position="21"/>
        <end position="41"/>
    </location>
</feature>
<dbReference type="AlphaFoldDB" id="A0A1G7PVJ7"/>
<feature type="transmembrane region" description="Helical" evidence="1">
    <location>
        <begin position="131"/>
        <end position="157"/>
    </location>
</feature>
<accession>A0A1G7PVJ7</accession>
<feature type="transmembrane region" description="Helical" evidence="1">
    <location>
        <begin position="61"/>
        <end position="82"/>
    </location>
</feature>
<evidence type="ECO:0000313" key="3">
    <source>
        <dbReference type="Proteomes" id="UP000198967"/>
    </source>
</evidence>
<feature type="transmembrane region" description="Helical" evidence="1">
    <location>
        <begin position="164"/>
        <end position="181"/>
    </location>
</feature>
<evidence type="ECO:0000313" key="2">
    <source>
        <dbReference type="EMBL" id="SDF89649.1"/>
    </source>
</evidence>
<dbReference type="EMBL" id="FNBE01000007">
    <property type="protein sequence ID" value="SDF89649.1"/>
    <property type="molecule type" value="Genomic_DNA"/>
</dbReference>
<proteinExistence type="predicted"/>
<keyword evidence="1" id="KW-1133">Transmembrane helix</keyword>